<gene>
    <name evidence="8" type="ORF">HNP76_002220</name>
</gene>
<dbReference type="AlphaFoldDB" id="A0A7W8LMU0"/>
<accession>A0A7W8LMU0</accession>
<dbReference type="SUPFAM" id="SSF47979">
    <property type="entry name" value="Iron-dependent repressor protein, dimerization domain"/>
    <property type="match status" value="1"/>
</dbReference>
<evidence type="ECO:0000256" key="5">
    <source>
        <dbReference type="ARBA" id="ARBA00023163"/>
    </source>
</evidence>
<dbReference type="Gene3D" id="1.10.10.10">
    <property type="entry name" value="Winged helix-like DNA-binding domain superfamily/Winged helix DNA-binding domain"/>
    <property type="match status" value="1"/>
</dbReference>
<dbReference type="InterPro" id="IPR001367">
    <property type="entry name" value="Fe_dep_repressor"/>
</dbReference>
<dbReference type="RefSeq" id="WP_184660472.1">
    <property type="nucleotide sequence ID" value="NZ_CP031518.1"/>
</dbReference>
<protein>
    <recommendedName>
        <fullName evidence="2">Transcriptional regulator MntR</fullName>
    </recommendedName>
</protein>
<evidence type="ECO:0000313" key="8">
    <source>
        <dbReference type="EMBL" id="MBB5226832.1"/>
    </source>
</evidence>
<comment type="caution">
    <text evidence="8">The sequence shown here is derived from an EMBL/GenBank/DDBJ whole genome shotgun (WGS) entry which is preliminary data.</text>
</comment>
<reference evidence="8 9" key="1">
    <citation type="submission" date="2020-08" db="EMBL/GenBank/DDBJ databases">
        <title>Genomic Encyclopedia of Type Strains, Phase IV (KMG-IV): sequencing the most valuable type-strain genomes for metagenomic binning, comparative biology and taxonomic classification.</title>
        <authorList>
            <person name="Goeker M."/>
        </authorList>
    </citation>
    <scope>NUCLEOTIDE SEQUENCE [LARGE SCALE GENOMIC DNA]</scope>
    <source>
        <strain evidence="8 9">DSM 103462</strain>
    </source>
</reference>
<evidence type="ECO:0000256" key="1">
    <source>
        <dbReference type="ARBA" id="ARBA00007871"/>
    </source>
</evidence>
<feature type="domain" description="HTH dtxR-type" evidence="7">
    <location>
        <begin position="1"/>
        <end position="62"/>
    </location>
</feature>
<sequence length="121" mass="13581">MYESGEDYLEAILRLQIENGFVRSVDVANKLGVSRPSVSRAMGLLEKDGFVEFGMGNMLKLTEKGKSKAEDIYNRHKLLTVFLQKITGLSEDQCEENACRVEHQVDADVVAGIQKWVDENS</sequence>
<dbReference type="PANTHER" id="PTHR33238">
    <property type="entry name" value="IRON (METAL) DEPENDENT REPRESSOR, DTXR FAMILY"/>
    <property type="match status" value="1"/>
</dbReference>
<dbReference type="Proteomes" id="UP000518887">
    <property type="component" value="Unassembled WGS sequence"/>
</dbReference>
<evidence type="ECO:0000259" key="7">
    <source>
        <dbReference type="PROSITE" id="PS50944"/>
    </source>
</evidence>
<keyword evidence="5" id="KW-0804">Transcription</keyword>
<evidence type="ECO:0000256" key="4">
    <source>
        <dbReference type="ARBA" id="ARBA00023125"/>
    </source>
</evidence>
<dbReference type="Pfam" id="PF02742">
    <property type="entry name" value="Fe_dep_repr_C"/>
    <property type="match status" value="1"/>
</dbReference>
<dbReference type="GO" id="GO:0046983">
    <property type="term" value="F:protein dimerization activity"/>
    <property type="evidence" value="ECO:0007669"/>
    <property type="project" value="InterPro"/>
</dbReference>
<evidence type="ECO:0000256" key="2">
    <source>
        <dbReference type="ARBA" id="ARBA00022386"/>
    </source>
</evidence>
<dbReference type="InterPro" id="IPR022687">
    <property type="entry name" value="HTH_DTXR"/>
</dbReference>
<dbReference type="SUPFAM" id="SSF46785">
    <property type="entry name" value="Winged helix' DNA-binding domain"/>
    <property type="match status" value="1"/>
</dbReference>
<name>A0A7W8LMU0_9SPIR</name>
<dbReference type="GO" id="GO:0046914">
    <property type="term" value="F:transition metal ion binding"/>
    <property type="evidence" value="ECO:0007669"/>
    <property type="project" value="InterPro"/>
</dbReference>
<organism evidence="8 9">
    <name type="scientific">Treponema ruminis</name>
    <dbReference type="NCBI Taxonomy" id="744515"/>
    <lineage>
        <taxon>Bacteria</taxon>
        <taxon>Pseudomonadati</taxon>
        <taxon>Spirochaetota</taxon>
        <taxon>Spirochaetia</taxon>
        <taxon>Spirochaetales</taxon>
        <taxon>Treponemataceae</taxon>
        <taxon>Treponema</taxon>
    </lineage>
</organism>
<dbReference type="InterPro" id="IPR036388">
    <property type="entry name" value="WH-like_DNA-bd_sf"/>
</dbReference>
<dbReference type="SMART" id="SM00529">
    <property type="entry name" value="HTH_DTXR"/>
    <property type="match status" value="1"/>
</dbReference>
<keyword evidence="3" id="KW-0805">Transcription regulation</keyword>
<keyword evidence="4" id="KW-0238">DNA-binding</keyword>
<evidence type="ECO:0000256" key="6">
    <source>
        <dbReference type="ARBA" id="ARBA00025185"/>
    </source>
</evidence>
<keyword evidence="9" id="KW-1185">Reference proteome</keyword>
<comment type="function">
    <text evidence="6">In the presence of manganese, represses expression of mntH and mntS. Up-regulates expression of mntP.</text>
</comment>
<dbReference type="InterPro" id="IPR022689">
    <property type="entry name" value="Iron_dep_repressor"/>
</dbReference>
<dbReference type="Pfam" id="PF01325">
    <property type="entry name" value="Fe_dep_repress"/>
    <property type="match status" value="1"/>
</dbReference>
<comment type="similarity">
    <text evidence="1">Belongs to the DtxR/MntR family.</text>
</comment>
<dbReference type="InterPro" id="IPR036390">
    <property type="entry name" value="WH_DNA-bd_sf"/>
</dbReference>
<dbReference type="PANTHER" id="PTHR33238:SF7">
    <property type="entry name" value="IRON-DEPENDENT TRANSCRIPTIONAL REGULATOR"/>
    <property type="match status" value="1"/>
</dbReference>
<dbReference type="InterPro" id="IPR050536">
    <property type="entry name" value="DtxR_MntR_Metal-Reg"/>
</dbReference>
<dbReference type="GO" id="GO:0003700">
    <property type="term" value="F:DNA-binding transcription factor activity"/>
    <property type="evidence" value="ECO:0007669"/>
    <property type="project" value="InterPro"/>
</dbReference>
<dbReference type="Gene3D" id="1.10.60.10">
    <property type="entry name" value="Iron dependent repressor, metal binding and dimerisation domain"/>
    <property type="match status" value="1"/>
</dbReference>
<dbReference type="InterPro" id="IPR036421">
    <property type="entry name" value="Fe_dep_repressor_sf"/>
</dbReference>
<dbReference type="GO" id="GO:0003677">
    <property type="term" value="F:DNA binding"/>
    <property type="evidence" value="ECO:0007669"/>
    <property type="project" value="UniProtKB-KW"/>
</dbReference>
<dbReference type="PROSITE" id="PS50944">
    <property type="entry name" value="HTH_DTXR"/>
    <property type="match status" value="1"/>
</dbReference>
<evidence type="ECO:0000256" key="3">
    <source>
        <dbReference type="ARBA" id="ARBA00023015"/>
    </source>
</evidence>
<evidence type="ECO:0000313" key="9">
    <source>
        <dbReference type="Proteomes" id="UP000518887"/>
    </source>
</evidence>
<proteinExistence type="inferred from homology"/>
<dbReference type="EMBL" id="JACHFQ010000007">
    <property type="protein sequence ID" value="MBB5226832.1"/>
    <property type="molecule type" value="Genomic_DNA"/>
</dbReference>